<comment type="caution">
    <text evidence="1">The sequence shown here is derived from an EMBL/GenBank/DDBJ whole genome shotgun (WGS) entry which is preliminary data.</text>
</comment>
<gene>
    <name evidence="1" type="ORF">PSON_ATCC_30995.1.T1400002</name>
</gene>
<dbReference type="Proteomes" id="UP000692954">
    <property type="component" value="Unassembled WGS sequence"/>
</dbReference>
<dbReference type="EMBL" id="CAJJDN010000140">
    <property type="protein sequence ID" value="CAD8122664.1"/>
    <property type="molecule type" value="Genomic_DNA"/>
</dbReference>
<evidence type="ECO:0000313" key="1">
    <source>
        <dbReference type="EMBL" id="CAD8122664.1"/>
    </source>
</evidence>
<dbReference type="OrthoDB" id="10627136at2759"/>
<evidence type="ECO:0000313" key="2">
    <source>
        <dbReference type="Proteomes" id="UP000692954"/>
    </source>
</evidence>
<proteinExistence type="predicted"/>
<keyword evidence="2" id="KW-1185">Reference proteome</keyword>
<name>A0A8S1R5Y5_9CILI</name>
<protein>
    <submittedName>
        <fullName evidence="1">Uncharacterized protein</fullName>
    </submittedName>
</protein>
<organism evidence="1 2">
    <name type="scientific">Paramecium sonneborni</name>
    <dbReference type="NCBI Taxonomy" id="65129"/>
    <lineage>
        <taxon>Eukaryota</taxon>
        <taxon>Sar</taxon>
        <taxon>Alveolata</taxon>
        <taxon>Ciliophora</taxon>
        <taxon>Intramacronucleata</taxon>
        <taxon>Oligohymenophorea</taxon>
        <taxon>Peniculida</taxon>
        <taxon>Parameciidae</taxon>
        <taxon>Paramecium</taxon>
    </lineage>
</organism>
<reference evidence="1" key="1">
    <citation type="submission" date="2021-01" db="EMBL/GenBank/DDBJ databases">
        <authorList>
            <consortium name="Genoscope - CEA"/>
            <person name="William W."/>
        </authorList>
    </citation>
    <scope>NUCLEOTIDE SEQUENCE</scope>
</reference>
<sequence>MNYRNGLEKNAYLIFQFSKFRILLCFQQYQFTEQKIQELKYQLMNNISIQSRYLIQTKVQLEEQQIVQNTTSPICKGKCDEIISIIRHQYIHGNQIRGMIGMLIDCKPSLYTYEEIQDDYKIKELQNLIKQEMDTNTISIIYLCLMIQAL</sequence>
<accession>A0A8S1R5Y5</accession>
<dbReference type="AlphaFoldDB" id="A0A8S1R5Y5"/>